<comment type="caution">
    <text evidence="2">The sequence shown here is derived from an EMBL/GenBank/DDBJ whole genome shotgun (WGS) entry which is preliminary data.</text>
</comment>
<proteinExistence type="predicted"/>
<dbReference type="Proteomes" id="UP001597171">
    <property type="component" value="Unassembled WGS sequence"/>
</dbReference>
<keyword evidence="3" id="KW-1185">Reference proteome</keyword>
<protein>
    <submittedName>
        <fullName evidence="2">Uncharacterized protein</fullName>
    </submittedName>
</protein>
<evidence type="ECO:0000313" key="2">
    <source>
        <dbReference type="EMBL" id="MFD1332422.1"/>
    </source>
</evidence>
<name>A0ABW3Z8W6_9HYPH</name>
<feature type="compositionally biased region" description="Basic and acidic residues" evidence="1">
    <location>
        <begin position="62"/>
        <end position="73"/>
    </location>
</feature>
<feature type="compositionally biased region" description="Acidic residues" evidence="1">
    <location>
        <begin position="52"/>
        <end position="61"/>
    </location>
</feature>
<accession>A0ABW3Z8W6</accession>
<sequence>TAAPVVAASAVAAAVSAGTSDATPKPEGEPANDPEPVTLADEPAEPALVSEDAAEAPAADETDGREVVREGEHNGVFYRFFTDGSIEARSEHGVRHFASLDELQATIQAARGAPADAAPAADEDATDAAPDAPEPAPQDDFEAALAALENKRDR</sequence>
<feature type="compositionally biased region" description="Low complexity" evidence="1">
    <location>
        <begin position="110"/>
        <end position="120"/>
    </location>
</feature>
<dbReference type="EMBL" id="JBHTMX010000085">
    <property type="protein sequence ID" value="MFD1332422.1"/>
    <property type="molecule type" value="Genomic_DNA"/>
</dbReference>
<gene>
    <name evidence="2" type="ORF">ACFQ4O_10470</name>
</gene>
<evidence type="ECO:0000313" key="3">
    <source>
        <dbReference type="Proteomes" id="UP001597171"/>
    </source>
</evidence>
<feature type="region of interest" description="Disordered" evidence="1">
    <location>
        <begin position="110"/>
        <end position="154"/>
    </location>
</feature>
<feature type="non-terminal residue" evidence="2">
    <location>
        <position position="1"/>
    </location>
</feature>
<organism evidence="2 3">
    <name type="scientific">Methylopila musalis</name>
    <dbReference type="NCBI Taxonomy" id="1134781"/>
    <lineage>
        <taxon>Bacteria</taxon>
        <taxon>Pseudomonadati</taxon>
        <taxon>Pseudomonadota</taxon>
        <taxon>Alphaproteobacteria</taxon>
        <taxon>Hyphomicrobiales</taxon>
        <taxon>Methylopilaceae</taxon>
        <taxon>Methylopila</taxon>
    </lineage>
</organism>
<reference evidence="3" key="1">
    <citation type="journal article" date="2019" name="Int. J. Syst. Evol. Microbiol.">
        <title>The Global Catalogue of Microorganisms (GCM) 10K type strain sequencing project: providing services to taxonomists for standard genome sequencing and annotation.</title>
        <authorList>
            <consortium name="The Broad Institute Genomics Platform"/>
            <consortium name="The Broad Institute Genome Sequencing Center for Infectious Disease"/>
            <person name="Wu L."/>
            <person name="Ma J."/>
        </authorList>
    </citation>
    <scope>NUCLEOTIDE SEQUENCE [LARGE SCALE GENOMIC DNA]</scope>
    <source>
        <strain evidence="3">CCUG 61696</strain>
    </source>
</reference>
<feature type="region of interest" description="Disordered" evidence="1">
    <location>
        <begin position="14"/>
        <end position="73"/>
    </location>
</feature>
<evidence type="ECO:0000256" key="1">
    <source>
        <dbReference type="SAM" id="MobiDB-lite"/>
    </source>
</evidence>